<protein>
    <submittedName>
        <fullName evidence="1">Uncharacterized protein</fullName>
    </submittedName>
</protein>
<evidence type="ECO:0000313" key="2">
    <source>
        <dbReference type="Proteomes" id="UP000249057"/>
    </source>
</evidence>
<gene>
    <name evidence="1" type="ORF">BO95DRAFT_442616</name>
</gene>
<sequence>MTVISINCSQLRYHNQGYEIPSIPLASIGLTIGGQEVPPRPEPPMHQDSRGVTEASGLRAVCCGGYSALVVCTVSTVSTVH</sequence>
<evidence type="ECO:0000313" key="1">
    <source>
        <dbReference type="EMBL" id="RAH45941.1"/>
    </source>
</evidence>
<name>A0ACD1G9J1_9EURO</name>
<keyword evidence="2" id="KW-1185">Reference proteome</keyword>
<organism evidence="1 2">
    <name type="scientific">Aspergillus brunneoviolaceus CBS 621.78</name>
    <dbReference type="NCBI Taxonomy" id="1450534"/>
    <lineage>
        <taxon>Eukaryota</taxon>
        <taxon>Fungi</taxon>
        <taxon>Dikarya</taxon>
        <taxon>Ascomycota</taxon>
        <taxon>Pezizomycotina</taxon>
        <taxon>Eurotiomycetes</taxon>
        <taxon>Eurotiomycetidae</taxon>
        <taxon>Eurotiales</taxon>
        <taxon>Aspergillaceae</taxon>
        <taxon>Aspergillus</taxon>
        <taxon>Aspergillus subgen. Circumdati</taxon>
    </lineage>
</organism>
<accession>A0ACD1G9J1</accession>
<dbReference type="EMBL" id="KZ825341">
    <property type="protein sequence ID" value="RAH45941.1"/>
    <property type="molecule type" value="Genomic_DNA"/>
</dbReference>
<dbReference type="Proteomes" id="UP000249057">
    <property type="component" value="Unassembled WGS sequence"/>
</dbReference>
<proteinExistence type="predicted"/>
<reference evidence="1" key="1">
    <citation type="submission" date="2018-02" db="EMBL/GenBank/DDBJ databases">
        <title>The genomes of Aspergillus section Nigri reveals drivers in fungal speciation.</title>
        <authorList>
            <consortium name="DOE Joint Genome Institute"/>
            <person name="Vesth T.C."/>
            <person name="Nybo J."/>
            <person name="Theobald S."/>
            <person name="Brandl J."/>
            <person name="Frisvad J.C."/>
            <person name="Nielsen K.F."/>
            <person name="Lyhne E.K."/>
            <person name="Kogle M.E."/>
            <person name="Kuo A."/>
            <person name="Riley R."/>
            <person name="Clum A."/>
            <person name="Nolan M."/>
            <person name="Lipzen A."/>
            <person name="Salamov A."/>
            <person name="Henrissat B."/>
            <person name="Wiebenga A."/>
            <person name="De vries R.P."/>
            <person name="Grigoriev I.V."/>
            <person name="Mortensen U.H."/>
            <person name="Andersen M.R."/>
            <person name="Baker S.E."/>
        </authorList>
    </citation>
    <scope>NUCLEOTIDE SEQUENCE</scope>
    <source>
        <strain evidence="1">CBS 621.78</strain>
    </source>
</reference>